<dbReference type="Proteomes" id="UP000240357">
    <property type="component" value="Unassembled WGS sequence"/>
</dbReference>
<keyword evidence="1" id="KW-0472">Membrane</keyword>
<evidence type="ECO:0000259" key="2">
    <source>
        <dbReference type="Pfam" id="PF07863"/>
    </source>
</evidence>
<dbReference type="EMBL" id="PYFT01000002">
    <property type="protein sequence ID" value="PSR51924.1"/>
    <property type="molecule type" value="Genomic_DNA"/>
</dbReference>
<dbReference type="OrthoDB" id="1222125at2"/>
<feature type="transmembrane region" description="Helical" evidence="1">
    <location>
        <begin position="283"/>
        <end position="306"/>
    </location>
</feature>
<protein>
    <submittedName>
        <fullName evidence="3">Plasmid transfer protein</fullName>
    </submittedName>
</protein>
<keyword evidence="1" id="KW-0812">Transmembrane</keyword>
<gene>
    <name evidence="3" type="ORF">AHMF7605_28870</name>
</gene>
<feature type="transmembrane region" description="Helical" evidence="1">
    <location>
        <begin position="25"/>
        <end position="45"/>
    </location>
</feature>
<organism evidence="3 4">
    <name type="scientific">Adhaeribacter arboris</name>
    <dbReference type="NCBI Taxonomy" id="2072846"/>
    <lineage>
        <taxon>Bacteria</taxon>
        <taxon>Pseudomonadati</taxon>
        <taxon>Bacteroidota</taxon>
        <taxon>Cytophagia</taxon>
        <taxon>Cytophagales</taxon>
        <taxon>Hymenobacteraceae</taxon>
        <taxon>Adhaeribacter</taxon>
    </lineage>
</organism>
<keyword evidence="4" id="KW-1185">Reference proteome</keyword>
<accession>A0A2T2Y8U0</accession>
<feature type="transmembrane region" description="Helical" evidence="1">
    <location>
        <begin position="66"/>
        <end position="86"/>
    </location>
</feature>
<dbReference type="RefSeq" id="WP_106933745.1">
    <property type="nucleotide sequence ID" value="NZ_PYFT01000002.1"/>
</dbReference>
<evidence type="ECO:0000313" key="3">
    <source>
        <dbReference type="EMBL" id="PSR51924.1"/>
    </source>
</evidence>
<proteinExistence type="predicted"/>
<sequence length="327" mass="37242">MRELIDQTIFDLMETLYLDIAELTFNFYSDAQAIAAIAMLLYFALEAYKMIAGDKTIEIMPLMRPFALALVILLWEPFIEVMNFPIKLVNDTAKTMYSAQIDMVEHGHVERLGLIEQVAKKMSEDTGDLEQVKDETQDKDWMEKLGIDLSPLLDKMKGYYLMLTAQINFAFMRLFEYIVIIIFQFCIYIIFLFQIIFAAILVILGPFSFALSIFPGFRDSYLTWIGRYISVGLYSTIAYIIMTISFVLVRYGQEREIEVLKAVLENEELFIAYVGSSSGHISFYLVSLLMAALAMLCIPVISTWIINTTGVSQAFSSVARTGTGLIK</sequence>
<keyword evidence="1" id="KW-1133">Transmembrane helix</keyword>
<comment type="caution">
    <text evidence="3">The sequence shown here is derived from an EMBL/GenBank/DDBJ whole genome shotgun (WGS) entry which is preliminary data.</text>
</comment>
<feature type="transmembrane region" description="Helical" evidence="1">
    <location>
        <begin position="187"/>
        <end position="211"/>
    </location>
</feature>
<dbReference type="InterPro" id="IPR012424">
    <property type="entry name" value="Conjugative_transposon_TraJ_C"/>
</dbReference>
<evidence type="ECO:0000313" key="4">
    <source>
        <dbReference type="Proteomes" id="UP000240357"/>
    </source>
</evidence>
<name>A0A2T2Y8U0_9BACT</name>
<dbReference type="Pfam" id="PF07863">
    <property type="entry name" value="CtnDOT_TraJ"/>
    <property type="match status" value="1"/>
</dbReference>
<feature type="domain" description="Conjugative transposon TraJ C-terminal" evidence="2">
    <location>
        <begin position="10"/>
        <end position="318"/>
    </location>
</feature>
<feature type="transmembrane region" description="Helical" evidence="1">
    <location>
        <begin position="231"/>
        <end position="251"/>
    </location>
</feature>
<dbReference type="AlphaFoldDB" id="A0A2T2Y8U0"/>
<reference evidence="3 4" key="1">
    <citation type="submission" date="2018-03" db="EMBL/GenBank/DDBJ databases">
        <title>Adhaeribacter sp. HMF7605 Genome sequencing and assembly.</title>
        <authorList>
            <person name="Kang H."/>
            <person name="Kang J."/>
            <person name="Cha I."/>
            <person name="Kim H."/>
            <person name="Joh K."/>
        </authorList>
    </citation>
    <scope>NUCLEOTIDE SEQUENCE [LARGE SCALE GENOMIC DNA]</scope>
    <source>
        <strain evidence="3 4">HMF7605</strain>
    </source>
</reference>
<evidence type="ECO:0000256" key="1">
    <source>
        <dbReference type="SAM" id="Phobius"/>
    </source>
</evidence>